<gene>
    <name evidence="1" type="ORF">NPIL_612771</name>
</gene>
<organism evidence="1 2">
    <name type="scientific">Nephila pilipes</name>
    <name type="common">Giant wood spider</name>
    <name type="synonym">Nephila maculata</name>
    <dbReference type="NCBI Taxonomy" id="299642"/>
    <lineage>
        <taxon>Eukaryota</taxon>
        <taxon>Metazoa</taxon>
        <taxon>Ecdysozoa</taxon>
        <taxon>Arthropoda</taxon>
        <taxon>Chelicerata</taxon>
        <taxon>Arachnida</taxon>
        <taxon>Araneae</taxon>
        <taxon>Araneomorphae</taxon>
        <taxon>Entelegynae</taxon>
        <taxon>Araneoidea</taxon>
        <taxon>Nephilidae</taxon>
        <taxon>Nephila</taxon>
    </lineage>
</organism>
<reference evidence="1" key="1">
    <citation type="submission" date="2020-08" db="EMBL/GenBank/DDBJ databases">
        <title>Multicomponent nature underlies the extraordinary mechanical properties of spider dragline silk.</title>
        <authorList>
            <person name="Kono N."/>
            <person name="Nakamura H."/>
            <person name="Mori M."/>
            <person name="Yoshida Y."/>
            <person name="Ohtoshi R."/>
            <person name="Malay A.D."/>
            <person name="Moran D.A.P."/>
            <person name="Tomita M."/>
            <person name="Numata K."/>
            <person name="Arakawa K."/>
        </authorList>
    </citation>
    <scope>NUCLEOTIDE SEQUENCE</scope>
</reference>
<evidence type="ECO:0000313" key="1">
    <source>
        <dbReference type="EMBL" id="GFS87775.1"/>
    </source>
</evidence>
<keyword evidence="2" id="KW-1185">Reference proteome</keyword>
<dbReference type="EMBL" id="BMAW01052853">
    <property type="protein sequence ID" value="GFS87775.1"/>
    <property type="molecule type" value="Genomic_DNA"/>
</dbReference>
<sequence>MTFLQLYHKDGDYFIDQIDADKKTWIAISPQKRSGKLCNGSTVNPSSRIKVSRFVLVIKYYVNLQTGVKRWLRSQVVDFFNTGTQNLVSCFDSICFNFCDTYIERVLNLTYTKCFYVISICVSLWSSGNLLSGQTE</sequence>
<accession>A0A8X6N0W4</accession>
<evidence type="ECO:0000313" key="2">
    <source>
        <dbReference type="Proteomes" id="UP000887013"/>
    </source>
</evidence>
<proteinExistence type="predicted"/>
<protein>
    <submittedName>
        <fullName evidence="1">Uncharacterized protein</fullName>
    </submittedName>
</protein>
<comment type="caution">
    <text evidence="1">The sequence shown here is derived from an EMBL/GenBank/DDBJ whole genome shotgun (WGS) entry which is preliminary data.</text>
</comment>
<dbReference type="Proteomes" id="UP000887013">
    <property type="component" value="Unassembled WGS sequence"/>
</dbReference>
<name>A0A8X6N0W4_NEPPI</name>
<dbReference type="AlphaFoldDB" id="A0A8X6N0W4"/>